<organism evidence="1 2">
    <name type="scientific">Arcicella aurantiaca</name>
    <dbReference type="NCBI Taxonomy" id="591202"/>
    <lineage>
        <taxon>Bacteria</taxon>
        <taxon>Pseudomonadati</taxon>
        <taxon>Bacteroidota</taxon>
        <taxon>Cytophagia</taxon>
        <taxon>Cytophagales</taxon>
        <taxon>Flectobacillaceae</taxon>
        <taxon>Arcicella</taxon>
    </lineage>
</organism>
<dbReference type="InterPro" id="IPR038636">
    <property type="entry name" value="Wzi_sf"/>
</dbReference>
<gene>
    <name evidence="1" type="ORF">LV89_03697</name>
</gene>
<dbReference type="Gene3D" id="2.40.160.130">
    <property type="entry name" value="Capsule assembly protein Wzi"/>
    <property type="match status" value="1"/>
</dbReference>
<accession>A0A316DTL5</accession>
<keyword evidence="2" id="KW-1185">Reference proteome</keyword>
<name>A0A316DTL5_9BACT</name>
<dbReference type="EMBL" id="QGGO01000024">
    <property type="protein sequence ID" value="PWK21404.1"/>
    <property type="molecule type" value="Genomic_DNA"/>
</dbReference>
<dbReference type="Proteomes" id="UP000245489">
    <property type="component" value="Unassembled WGS sequence"/>
</dbReference>
<dbReference type="RefSeq" id="WP_158279625.1">
    <property type="nucleotide sequence ID" value="NZ_QGGO01000024.1"/>
</dbReference>
<protein>
    <submittedName>
        <fullName evidence="1">Capsule assembly protein Wzi</fullName>
    </submittedName>
</protein>
<dbReference type="Pfam" id="PF14052">
    <property type="entry name" value="Caps_assemb_Wzi"/>
    <property type="match status" value="1"/>
</dbReference>
<proteinExistence type="predicted"/>
<comment type="caution">
    <text evidence="1">The sequence shown here is derived from an EMBL/GenBank/DDBJ whole genome shotgun (WGS) entry which is preliminary data.</text>
</comment>
<sequence>MKAGLFIFFFFIIFNLFGQHEEIKREIKYTAEVGTILSTTGETPFWLRANQYGIVPTQAPILTLRGSISSDYKKPVTKEDHYKLSKFDWGYGLNVVGNVGKENQILIPEAYIKAKYGAFEIYAGRRKEIVGLVDTTLSSGSYIWSGNALPMPKIQISTPNFVPLGFTKGFLSFKGNYAHGWFENSRTDVKNFYLHQKSLYFRLGKPDWEFHFYGGFNHQVQWGGELLYPDPKNQFAINGKVGSSFNDYLNIVTGRSLAGASDTTKNGSNDALNRSGNHLGTLDFGFEINVKDFSVLCYRQNIYEDGSLAYLSNIADGLNGISINIKKTSDAKIRIQKVVVEYLNTTSQGGVGGSDNTDARLRGGDNYFNNGVYKNGWSYNQTSLGTSFINNLSGITNTTNLFFNNTRAEAFYLGVLGVINNNISSEIRIANIKNAGTYESSFLKVKNQFSGLISLNYSPLFLEKTIIQLSFAIDSGELHKDCVGFYLGLKKNW</sequence>
<dbReference type="InterPro" id="IPR026950">
    <property type="entry name" value="Caps_assemb_Wzi"/>
</dbReference>
<dbReference type="AlphaFoldDB" id="A0A316DTL5"/>
<reference evidence="1 2" key="1">
    <citation type="submission" date="2018-05" db="EMBL/GenBank/DDBJ databases">
        <title>Genomic Encyclopedia of Archaeal and Bacterial Type Strains, Phase II (KMG-II): from individual species to whole genera.</title>
        <authorList>
            <person name="Goeker M."/>
        </authorList>
    </citation>
    <scope>NUCLEOTIDE SEQUENCE [LARGE SCALE GENOMIC DNA]</scope>
    <source>
        <strain evidence="1 2">DSM 22214</strain>
    </source>
</reference>
<evidence type="ECO:0000313" key="2">
    <source>
        <dbReference type="Proteomes" id="UP000245489"/>
    </source>
</evidence>
<evidence type="ECO:0000313" key="1">
    <source>
        <dbReference type="EMBL" id="PWK21404.1"/>
    </source>
</evidence>
<dbReference type="OrthoDB" id="596512at2"/>